<gene>
    <name evidence="12" type="ORF">HMPREF2086_01911</name>
</gene>
<feature type="transmembrane region" description="Helical" evidence="9">
    <location>
        <begin position="169"/>
        <end position="188"/>
    </location>
</feature>
<dbReference type="InterPro" id="IPR011527">
    <property type="entry name" value="ABC1_TM_dom"/>
</dbReference>
<dbReference type="InterPro" id="IPR017871">
    <property type="entry name" value="ABC_transporter-like_CS"/>
</dbReference>
<feature type="transmembrane region" description="Helical" evidence="9">
    <location>
        <begin position="65"/>
        <end position="95"/>
    </location>
</feature>
<evidence type="ECO:0000256" key="5">
    <source>
        <dbReference type="ARBA" id="ARBA00022741"/>
    </source>
</evidence>
<dbReference type="PATRIC" id="fig|1357400.3.peg.2593"/>
<evidence type="ECO:0000256" key="6">
    <source>
        <dbReference type="ARBA" id="ARBA00022840"/>
    </source>
</evidence>
<dbReference type="FunFam" id="3.40.50.300:FF:000221">
    <property type="entry name" value="Multidrug ABC transporter ATP-binding protein"/>
    <property type="match status" value="1"/>
</dbReference>
<dbReference type="STRING" id="1357400.HMPREF2086_01911"/>
<evidence type="ECO:0000256" key="7">
    <source>
        <dbReference type="ARBA" id="ARBA00022989"/>
    </source>
</evidence>
<feature type="transmembrane region" description="Helical" evidence="9">
    <location>
        <begin position="21"/>
        <end position="45"/>
    </location>
</feature>
<evidence type="ECO:0000256" key="2">
    <source>
        <dbReference type="ARBA" id="ARBA00022448"/>
    </source>
</evidence>
<evidence type="ECO:0000256" key="1">
    <source>
        <dbReference type="ARBA" id="ARBA00004651"/>
    </source>
</evidence>
<keyword evidence="13" id="KW-1185">Reference proteome</keyword>
<name>V8C490_9HELI</name>
<evidence type="ECO:0000256" key="8">
    <source>
        <dbReference type="ARBA" id="ARBA00023136"/>
    </source>
</evidence>
<evidence type="ECO:0000256" key="3">
    <source>
        <dbReference type="ARBA" id="ARBA00022475"/>
    </source>
</evidence>
<dbReference type="AlphaFoldDB" id="V8C490"/>
<dbReference type="Pfam" id="PF00005">
    <property type="entry name" value="ABC_tran"/>
    <property type="match status" value="1"/>
</dbReference>
<dbReference type="InterPro" id="IPR027417">
    <property type="entry name" value="P-loop_NTPase"/>
</dbReference>
<dbReference type="Pfam" id="PF00664">
    <property type="entry name" value="ABC_membrane"/>
    <property type="match status" value="1"/>
</dbReference>
<keyword evidence="6" id="KW-0067">ATP-binding</keyword>
<evidence type="ECO:0000256" key="4">
    <source>
        <dbReference type="ARBA" id="ARBA00022692"/>
    </source>
</evidence>
<dbReference type="PROSITE" id="PS00211">
    <property type="entry name" value="ABC_TRANSPORTER_1"/>
    <property type="match status" value="1"/>
</dbReference>
<sequence length="598" mass="67136">MNEKPKKGILRLLELSGEKKTLLIFSSLLSSLAAICQFVPYFAGYYIVQEFILNAYNLGNVDKEIVFWCAFIAIASVLVAMVLNGITFTLSHFGAYRILYNLRLRLARHLASLPLGYFTHHTKGQIHKTLQENVEKIENFVAHKIPEFIQSVIGASALFVIFLMSDWKLGLVCVATYIIAICVQFSTYGKTKEEMKHCLEQYFDKLESINASSIEFVKGISVVKMFGKSISSFQDFAKSVEQYHHFTLGFTYKCMRPFGIFSTLVNGFILFTLPFCAYFITRDTFNLYDILLCVFFILLSNGLIAPFLRLFNLSGELMQISEGVERIDKIFSQKPLPQSQNPKKPTRFDIAFESVDFAYTDSSGKPYSKNALKGISFTLKEGESLAIVGKSGAGKSSVLHLLARFYDTNNGHIRIGGIDIKDITESDLMQSMSFVFQENFMFLDSLRENIKAGKEASDEEVLNAASLAQCKEVIDKYGLECVIGKEGMNLSGGEAQRINLARAILKNAPILLLDEVNSALDSTNEAKLNEALSHLAKGKTLIMVAHKLNSALKCDKIALMQDGQIIAFGTHKELLQTSTEYEELWNLYNDTQKWSINN</sequence>
<feature type="domain" description="ABC transmembrane type-1" evidence="11">
    <location>
        <begin position="24"/>
        <end position="319"/>
    </location>
</feature>
<dbReference type="RefSeq" id="WP_023928745.1">
    <property type="nucleotide sequence ID" value="NZ_KI669456.1"/>
</dbReference>
<dbReference type="eggNOG" id="COG1132">
    <property type="taxonomic scope" value="Bacteria"/>
</dbReference>
<keyword evidence="5" id="KW-0547">Nucleotide-binding</keyword>
<dbReference type="SUPFAM" id="SSF52540">
    <property type="entry name" value="P-loop containing nucleoside triphosphate hydrolases"/>
    <property type="match status" value="1"/>
</dbReference>
<protein>
    <recommendedName>
        <fullName evidence="14">ABC transporter ATP-binding protein</fullName>
    </recommendedName>
</protein>
<feature type="transmembrane region" description="Helical" evidence="9">
    <location>
        <begin position="287"/>
        <end position="308"/>
    </location>
</feature>
<dbReference type="InterPro" id="IPR039421">
    <property type="entry name" value="Type_1_exporter"/>
</dbReference>
<dbReference type="GO" id="GO:0016887">
    <property type="term" value="F:ATP hydrolysis activity"/>
    <property type="evidence" value="ECO:0007669"/>
    <property type="project" value="InterPro"/>
</dbReference>
<comment type="caution">
    <text evidence="12">The sequence shown here is derived from an EMBL/GenBank/DDBJ whole genome shotgun (WGS) entry which is preliminary data.</text>
</comment>
<dbReference type="SMART" id="SM00382">
    <property type="entry name" value="AAA"/>
    <property type="match status" value="1"/>
</dbReference>
<keyword evidence="2" id="KW-0813">Transport</keyword>
<evidence type="ECO:0000256" key="9">
    <source>
        <dbReference type="SAM" id="Phobius"/>
    </source>
</evidence>
<comment type="subcellular location">
    <subcellularLocation>
        <location evidence="1">Cell membrane</location>
        <topology evidence="1">Multi-pass membrane protein</topology>
    </subcellularLocation>
</comment>
<dbReference type="PROSITE" id="PS50929">
    <property type="entry name" value="ABC_TM1F"/>
    <property type="match status" value="1"/>
</dbReference>
<dbReference type="SUPFAM" id="SSF90123">
    <property type="entry name" value="ABC transporter transmembrane region"/>
    <property type="match status" value="1"/>
</dbReference>
<evidence type="ECO:0000259" key="10">
    <source>
        <dbReference type="PROSITE" id="PS50893"/>
    </source>
</evidence>
<proteinExistence type="predicted"/>
<keyword evidence="3" id="KW-1003">Cell membrane</keyword>
<dbReference type="OrthoDB" id="9772049at2"/>
<keyword evidence="8 9" id="KW-0472">Membrane</keyword>
<dbReference type="Proteomes" id="UP000018731">
    <property type="component" value="Unassembled WGS sequence"/>
</dbReference>
<evidence type="ECO:0000313" key="13">
    <source>
        <dbReference type="Proteomes" id="UP000018731"/>
    </source>
</evidence>
<organism evidence="12 13">
    <name type="scientific">Helicobacter macacae MIT 99-5501</name>
    <dbReference type="NCBI Taxonomy" id="1357400"/>
    <lineage>
        <taxon>Bacteria</taxon>
        <taxon>Pseudomonadati</taxon>
        <taxon>Campylobacterota</taxon>
        <taxon>Epsilonproteobacteria</taxon>
        <taxon>Campylobacterales</taxon>
        <taxon>Helicobacteraceae</taxon>
        <taxon>Helicobacter</taxon>
    </lineage>
</organism>
<feature type="domain" description="ABC transporter" evidence="10">
    <location>
        <begin position="350"/>
        <end position="587"/>
    </location>
</feature>
<dbReference type="Gene3D" id="3.40.50.300">
    <property type="entry name" value="P-loop containing nucleotide triphosphate hydrolases"/>
    <property type="match status" value="1"/>
</dbReference>
<reference evidence="12 13" key="1">
    <citation type="journal article" date="2014" name="Genome Announc.">
        <title>Draft genome sequences of six enterohepatic helicobacter species isolated from humans and one from rhesus macaques.</title>
        <authorList>
            <person name="Shen Z."/>
            <person name="Sheh A."/>
            <person name="Young S.K."/>
            <person name="Abouelliel A."/>
            <person name="Ward D.V."/>
            <person name="Earl A.M."/>
            <person name="Fox J.G."/>
        </authorList>
    </citation>
    <scope>NUCLEOTIDE SEQUENCE [LARGE SCALE GENOMIC DNA]</scope>
    <source>
        <strain evidence="12 13">MIT 99-5501</strain>
    </source>
</reference>
<evidence type="ECO:0008006" key="14">
    <source>
        <dbReference type="Google" id="ProtNLM"/>
    </source>
</evidence>
<dbReference type="GO" id="GO:0005886">
    <property type="term" value="C:plasma membrane"/>
    <property type="evidence" value="ECO:0007669"/>
    <property type="project" value="UniProtKB-SubCell"/>
</dbReference>
<dbReference type="InterPro" id="IPR003439">
    <property type="entry name" value="ABC_transporter-like_ATP-bd"/>
</dbReference>
<feature type="transmembrane region" description="Helical" evidence="9">
    <location>
        <begin position="258"/>
        <end position="281"/>
    </location>
</feature>
<accession>V8C490</accession>
<evidence type="ECO:0000313" key="12">
    <source>
        <dbReference type="EMBL" id="ETD22184.1"/>
    </source>
</evidence>
<keyword evidence="4 9" id="KW-0812">Transmembrane</keyword>
<keyword evidence="7 9" id="KW-1133">Transmembrane helix</keyword>
<dbReference type="EMBL" id="AZJI01000010">
    <property type="protein sequence ID" value="ETD22184.1"/>
    <property type="molecule type" value="Genomic_DNA"/>
</dbReference>
<dbReference type="GO" id="GO:0015421">
    <property type="term" value="F:ABC-type oligopeptide transporter activity"/>
    <property type="evidence" value="ECO:0007669"/>
    <property type="project" value="TreeGrafter"/>
</dbReference>
<dbReference type="PANTHER" id="PTHR43394">
    <property type="entry name" value="ATP-DEPENDENT PERMEASE MDL1, MITOCHONDRIAL"/>
    <property type="match status" value="1"/>
</dbReference>
<dbReference type="PROSITE" id="PS50893">
    <property type="entry name" value="ABC_TRANSPORTER_2"/>
    <property type="match status" value="1"/>
</dbReference>
<dbReference type="InterPro" id="IPR003593">
    <property type="entry name" value="AAA+_ATPase"/>
</dbReference>
<dbReference type="Gene3D" id="1.20.1560.10">
    <property type="entry name" value="ABC transporter type 1, transmembrane domain"/>
    <property type="match status" value="1"/>
</dbReference>
<evidence type="ECO:0000259" key="11">
    <source>
        <dbReference type="PROSITE" id="PS50929"/>
    </source>
</evidence>
<dbReference type="InterPro" id="IPR036640">
    <property type="entry name" value="ABC1_TM_sf"/>
</dbReference>
<dbReference type="PANTHER" id="PTHR43394:SF1">
    <property type="entry name" value="ATP-BINDING CASSETTE SUB-FAMILY B MEMBER 10, MITOCHONDRIAL"/>
    <property type="match status" value="1"/>
</dbReference>
<dbReference type="HOGENOM" id="CLU_000604_84_9_7"/>
<dbReference type="GO" id="GO:0005524">
    <property type="term" value="F:ATP binding"/>
    <property type="evidence" value="ECO:0007669"/>
    <property type="project" value="UniProtKB-KW"/>
</dbReference>